<dbReference type="AlphaFoldDB" id="A0A8B6E2W8"/>
<feature type="region of interest" description="Disordered" evidence="1">
    <location>
        <begin position="130"/>
        <end position="165"/>
    </location>
</feature>
<evidence type="ECO:0000256" key="1">
    <source>
        <dbReference type="SAM" id="MobiDB-lite"/>
    </source>
</evidence>
<evidence type="ECO:0000313" key="2">
    <source>
        <dbReference type="EMBL" id="VDI27873.1"/>
    </source>
</evidence>
<dbReference type="EMBL" id="UYJE01004423">
    <property type="protein sequence ID" value="VDI27873.1"/>
    <property type="molecule type" value="Genomic_DNA"/>
</dbReference>
<feature type="compositionally biased region" description="Basic and acidic residues" evidence="1">
    <location>
        <begin position="144"/>
        <end position="153"/>
    </location>
</feature>
<feature type="compositionally biased region" description="Polar residues" evidence="1">
    <location>
        <begin position="154"/>
        <end position="165"/>
    </location>
</feature>
<proteinExistence type="predicted"/>
<gene>
    <name evidence="2" type="ORF">MGAL_10B037373</name>
</gene>
<keyword evidence="3" id="KW-1185">Reference proteome</keyword>
<dbReference type="Proteomes" id="UP000596742">
    <property type="component" value="Unassembled WGS sequence"/>
</dbReference>
<dbReference type="OrthoDB" id="6118467at2759"/>
<feature type="region of interest" description="Disordered" evidence="1">
    <location>
        <begin position="262"/>
        <end position="282"/>
    </location>
</feature>
<name>A0A8B6E2W8_MYTGA</name>
<reference evidence="2" key="1">
    <citation type="submission" date="2018-11" db="EMBL/GenBank/DDBJ databases">
        <authorList>
            <person name="Alioto T."/>
            <person name="Alioto T."/>
        </authorList>
    </citation>
    <scope>NUCLEOTIDE SEQUENCE</scope>
</reference>
<evidence type="ECO:0000313" key="3">
    <source>
        <dbReference type="Proteomes" id="UP000596742"/>
    </source>
</evidence>
<comment type="caution">
    <text evidence="2">The sequence shown here is derived from an EMBL/GenBank/DDBJ whole genome shotgun (WGS) entry which is preliminary data.</text>
</comment>
<accession>A0A8B6E2W8</accession>
<protein>
    <submittedName>
        <fullName evidence="2">Uncharacterized protein</fullName>
    </submittedName>
</protein>
<sequence>MYYGQQRHVKRLRGEIIDENVRNNMVQRRLYDGAKRHLPVIRQGKSPSQMPQDEYLSSIPSNEMSNRGHEIFMASKKDVARRNLMGYLYSRQPTINRSNSFIVGEKPPEPGLPCVKYKNTPKNFERQKTLFVEQRRPSSLNSKKSIDPVERRTSAGSTRPNSNKFSLPEIMRDIYSSAAKINNHEDEYEEVPFSEDNNSIDIAENLTPLDFPKYHKSIKVYPPNHRPITPGLIDKLNKMKVNTRNRTEHWVRQIPEEQKRCSNNNNNIRGSDHSRWIYTDNS</sequence>
<organism evidence="2 3">
    <name type="scientific">Mytilus galloprovincialis</name>
    <name type="common">Mediterranean mussel</name>
    <dbReference type="NCBI Taxonomy" id="29158"/>
    <lineage>
        <taxon>Eukaryota</taxon>
        <taxon>Metazoa</taxon>
        <taxon>Spiralia</taxon>
        <taxon>Lophotrochozoa</taxon>
        <taxon>Mollusca</taxon>
        <taxon>Bivalvia</taxon>
        <taxon>Autobranchia</taxon>
        <taxon>Pteriomorphia</taxon>
        <taxon>Mytilida</taxon>
        <taxon>Mytiloidea</taxon>
        <taxon>Mytilidae</taxon>
        <taxon>Mytilinae</taxon>
        <taxon>Mytilus</taxon>
    </lineage>
</organism>